<evidence type="ECO:0000256" key="6">
    <source>
        <dbReference type="ARBA" id="ARBA00023004"/>
    </source>
</evidence>
<evidence type="ECO:0000256" key="8">
    <source>
        <dbReference type="PIRSR" id="PIRSR602401-1"/>
    </source>
</evidence>
<accession>A0A6J5U0C4</accession>
<dbReference type="InterPro" id="IPR017972">
    <property type="entry name" value="Cyt_P450_CS"/>
</dbReference>
<evidence type="ECO:0008006" key="13">
    <source>
        <dbReference type="Google" id="ProtNLM"/>
    </source>
</evidence>
<comment type="cofactor">
    <cofactor evidence="1 8">
        <name>heme</name>
        <dbReference type="ChEBI" id="CHEBI:30413"/>
    </cofactor>
</comment>
<evidence type="ECO:0000256" key="10">
    <source>
        <dbReference type="SAM" id="Phobius"/>
    </source>
</evidence>
<keyword evidence="3 8" id="KW-0349">Heme</keyword>
<dbReference type="EMBL" id="CAEKDK010000002">
    <property type="protein sequence ID" value="CAB4269791.1"/>
    <property type="molecule type" value="Genomic_DNA"/>
</dbReference>
<feature type="binding site" description="axial binding residue" evidence="8">
    <location>
        <position position="468"/>
    </location>
    <ligand>
        <name>heme</name>
        <dbReference type="ChEBI" id="CHEBI:30413"/>
    </ligand>
    <ligandPart>
        <name>Fe</name>
        <dbReference type="ChEBI" id="CHEBI:18248"/>
    </ligandPart>
</feature>
<evidence type="ECO:0000313" key="12">
    <source>
        <dbReference type="Proteomes" id="UP000507222"/>
    </source>
</evidence>
<keyword evidence="6 8" id="KW-0408">Iron</keyword>
<keyword evidence="10" id="KW-1133">Transmembrane helix</keyword>
<sequence length="523" mass="59980">MGFLVIIFTFILLFFFLTLSLFILRIFTGSPSETQTTHLLYDYQTEVAKTQSTYRLLAPHHSELYTTDARNVEHVLKTNFASYSKGAYTQAILSDVFGQGILLWMEKSGSSRGSLQASSSRREFSETLAALCLEEMLPNWLKLFLRFQVPMGFLICNLQAKIDLFSVASSNWFHKSSTLSYAYKIGADLLMRCTLDSIFKVGFGIDLNCLEGSSKEGTAFMKAFDESTALSYFRYVDPFWKLKRFLNLGSEASLKKYIKVIDDFVHQVIRSKRKLLEEQKDVNDKDDILSRFLLESEKDPEEMNDKYLRDIILNFMIAGKDTSANTLSWFFYLLSKNPLIQEKVVQEVRDVVGNQIGEAKIDEFVANITDATLEQMHYLHATLTETLRLFPAVPIDGRYAEVDDILPDGFRVRKGDGVNYMTYAMGRMPYIWGKDADDFRPERWLNNGIFQPESPFKFVAFHAGPRICLGKDFAYRQMKIVATALLCFFRFKLADETKSVTYRTMFTLHIDGSLPMLAVPRTA</sequence>
<dbReference type="PROSITE" id="PS00086">
    <property type="entry name" value="CYTOCHROME_P450"/>
    <property type="match status" value="1"/>
</dbReference>
<dbReference type="Pfam" id="PF00067">
    <property type="entry name" value="p450"/>
    <property type="match status" value="1"/>
</dbReference>
<proteinExistence type="inferred from homology"/>
<protein>
    <recommendedName>
        <fullName evidence="13">Cytochrome P450</fullName>
    </recommendedName>
</protein>
<dbReference type="GO" id="GO:0004497">
    <property type="term" value="F:monooxygenase activity"/>
    <property type="evidence" value="ECO:0007669"/>
    <property type="project" value="UniProtKB-KW"/>
</dbReference>
<dbReference type="CDD" id="cd11064">
    <property type="entry name" value="CYP86A"/>
    <property type="match status" value="1"/>
</dbReference>
<evidence type="ECO:0000256" key="1">
    <source>
        <dbReference type="ARBA" id="ARBA00001971"/>
    </source>
</evidence>
<dbReference type="GO" id="GO:0005506">
    <property type="term" value="F:iron ion binding"/>
    <property type="evidence" value="ECO:0007669"/>
    <property type="project" value="InterPro"/>
</dbReference>
<dbReference type="PRINTS" id="PR00463">
    <property type="entry name" value="EP450I"/>
</dbReference>
<dbReference type="AlphaFoldDB" id="A0A6J5U0C4"/>
<evidence type="ECO:0000256" key="3">
    <source>
        <dbReference type="ARBA" id="ARBA00022617"/>
    </source>
</evidence>
<keyword evidence="10" id="KW-0472">Membrane</keyword>
<feature type="transmembrane region" description="Helical" evidence="10">
    <location>
        <begin position="6"/>
        <end position="27"/>
    </location>
</feature>
<dbReference type="PANTHER" id="PTHR24296">
    <property type="entry name" value="CYTOCHROME P450"/>
    <property type="match status" value="1"/>
</dbReference>
<organism evidence="11 12">
    <name type="scientific">Prunus armeniaca</name>
    <name type="common">Apricot</name>
    <name type="synonym">Armeniaca vulgaris</name>
    <dbReference type="NCBI Taxonomy" id="36596"/>
    <lineage>
        <taxon>Eukaryota</taxon>
        <taxon>Viridiplantae</taxon>
        <taxon>Streptophyta</taxon>
        <taxon>Embryophyta</taxon>
        <taxon>Tracheophyta</taxon>
        <taxon>Spermatophyta</taxon>
        <taxon>Magnoliopsida</taxon>
        <taxon>eudicotyledons</taxon>
        <taxon>Gunneridae</taxon>
        <taxon>Pentapetalae</taxon>
        <taxon>rosids</taxon>
        <taxon>fabids</taxon>
        <taxon>Rosales</taxon>
        <taxon>Rosaceae</taxon>
        <taxon>Amygdaloideae</taxon>
        <taxon>Amygdaleae</taxon>
        <taxon>Prunus</taxon>
    </lineage>
</organism>
<dbReference type="SUPFAM" id="SSF48264">
    <property type="entry name" value="Cytochrome P450"/>
    <property type="match status" value="1"/>
</dbReference>
<dbReference type="GO" id="GO:0006629">
    <property type="term" value="P:lipid metabolic process"/>
    <property type="evidence" value="ECO:0007669"/>
    <property type="project" value="UniProtKB-ARBA"/>
</dbReference>
<dbReference type="PRINTS" id="PR00385">
    <property type="entry name" value="P450"/>
</dbReference>
<dbReference type="Gene3D" id="1.10.630.10">
    <property type="entry name" value="Cytochrome P450"/>
    <property type="match status" value="1"/>
</dbReference>
<dbReference type="GO" id="GO:0016705">
    <property type="term" value="F:oxidoreductase activity, acting on paired donors, with incorporation or reduction of molecular oxygen"/>
    <property type="evidence" value="ECO:0007669"/>
    <property type="project" value="InterPro"/>
</dbReference>
<evidence type="ECO:0000313" key="11">
    <source>
        <dbReference type="EMBL" id="CAB4269791.1"/>
    </source>
</evidence>
<keyword evidence="4 8" id="KW-0479">Metal-binding</keyword>
<evidence type="ECO:0000256" key="9">
    <source>
        <dbReference type="RuleBase" id="RU000461"/>
    </source>
</evidence>
<dbReference type="InterPro" id="IPR002401">
    <property type="entry name" value="Cyt_P450_E_grp-I"/>
</dbReference>
<evidence type="ECO:0000256" key="2">
    <source>
        <dbReference type="ARBA" id="ARBA00010617"/>
    </source>
</evidence>
<evidence type="ECO:0000256" key="7">
    <source>
        <dbReference type="ARBA" id="ARBA00023033"/>
    </source>
</evidence>
<keyword evidence="7 9" id="KW-0503">Monooxygenase</keyword>
<evidence type="ECO:0000256" key="5">
    <source>
        <dbReference type="ARBA" id="ARBA00023002"/>
    </source>
</evidence>
<dbReference type="InterPro" id="IPR001128">
    <property type="entry name" value="Cyt_P450"/>
</dbReference>
<name>A0A6J5U0C4_PRUAR</name>
<keyword evidence="10" id="KW-0812">Transmembrane</keyword>
<evidence type="ECO:0000256" key="4">
    <source>
        <dbReference type="ARBA" id="ARBA00022723"/>
    </source>
</evidence>
<keyword evidence="5 9" id="KW-0560">Oxidoreductase</keyword>
<dbReference type="GO" id="GO:0020037">
    <property type="term" value="F:heme binding"/>
    <property type="evidence" value="ECO:0007669"/>
    <property type="project" value="InterPro"/>
</dbReference>
<dbReference type="InterPro" id="IPR036396">
    <property type="entry name" value="Cyt_P450_sf"/>
</dbReference>
<comment type="similarity">
    <text evidence="2 9">Belongs to the cytochrome P450 family.</text>
</comment>
<gene>
    <name evidence="11" type="ORF">CURHAP_LOCUS15583</name>
</gene>
<reference evidence="11 12" key="1">
    <citation type="submission" date="2020-05" db="EMBL/GenBank/DDBJ databases">
        <authorList>
            <person name="Campoy J."/>
            <person name="Schneeberger K."/>
            <person name="Spophaly S."/>
        </authorList>
    </citation>
    <scope>NUCLEOTIDE SEQUENCE [LARGE SCALE GENOMIC DNA]</scope>
    <source>
        <strain evidence="11">PruArmRojPasFocal</strain>
    </source>
</reference>
<dbReference type="Proteomes" id="UP000507222">
    <property type="component" value="Unassembled WGS sequence"/>
</dbReference>